<evidence type="ECO:0000256" key="2">
    <source>
        <dbReference type="SAM" id="MobiDB-lite"/>
    </source>
</evidence>
<organism evidence="3 4">
    <name type="scientific">Halteria grandinella</name>
    <dbReference type="NCBI Taxonomy" id="5974"/>
    <lineage>
        <taxon>Eukaryota</taxon>
        <taxon>Sar</taxon>
        <taxon>Alveolata</taxon>
        <taxon>Ciliophora</taxon>
        <taxon>Intramacronucleata</taxon>
        <taxon>Spirotrichea</taxon>
        <taxon>Stichotrichia</taxon>
        <taxon>Sporadotrichida</taxon>
        <taxon>Halteriidae</taxon>
        <taxon>Halteria</taxon>
    </lineage>
</organism>
<evidence type="ECO:0000313" key="4">
    <source>
        <dbReference type="Proteomes" id="UP000785679"/>
    </source>
</evidence>
<dbReference type="OrthoDB" id="10675129at2759"/>
<keyword evidence="4" id="KW-1185">Reference proteome</keyword>
<dbReference type="EMBL" id="RRYP01008336">
    <property type="protein sequence ID" value="TNV79844.1"/>
    <property type="molecule type" value="Genomic_DNA"/>
</dbReference>
<reference evidence="3" key="1">
    <citation type="submission" date="2019-06" db="EMBL/GenBank/DDBJ databases">
        <authorList>
            <person name="Zheng W."/>
        </authorList>
    </citation>
    <scope>NUCLEOTIDE SEQUENCE</scope>
    <source>
        <strain evidence="3">QDHG01</strain>
    </source>
</reference>
<proteinExistence type="predicted"/>
<evidence type="ECO:0000256" key="1">
    <source>
        <dbReference type="SAM" id="Coils"/>
    </source>
</evidence>
<comment type="caution">
    <text evidence="3">The sequence shown here is derived from an EMBL/GenBank/DDBJ whole genome shotgun (WGS) entry which is preliminary data.</text>
</comment>
<evidence type="ECO:0000313" key="3">
    <source>
        <dbReference type="EMBL" id="TNV79844.1"/>
    </source>
</evidence>
<keyword evidence="1" id="KW-0175">Coiled coil</keyword>
<feature type="compositionally biased region" description="Polar residues" evidence="2">
    <location>
        <begin position="457"/>
        <end position="467"/>
    </location>
</feature>
<sequence>MQSMQIFKETADKESILADLELPTAQRAPTADEILNFDWAGRDPRGLIIEKQIKIEFMEQRMQVFTKKLYEVTKKNLELEQEIAMGNRRFRDLLQAKSKQSIPAYLFEYFMQSHPLVQDEERERLLAQAQEGDKEPEPDPKDLYIQQLQKDKEELLALNDKLDKRVDDIIAEQRAKVEEIRAQYTELFGEHEALKEDFRAKDEEAKYFMNELQKYKEQYDEKLVIRLTDQIDSLQLDMTMMNMKNQDLTDEVGYLRKDNLKLKTDYEMKQVEEIDEQLNNLMKQIGKYKRESEDFKSKYLDALRQARDIQIDYEAKLRSVTSFESELTNLRRVHQSTHKQLESISGRYQEQIATTALIKKQMNEVYVKLMAGKKGFKIPPEVEEILLKNLQESMREGNGPANIVPYPVTSKDGTVAKDSFFLTDGGISIEEQKEGALKPIKQESAIEEDYDFDNYDESQSIKNSKTGGSIARKMDDIDKLLDEGNKAIPKK</sequence>
<dbReference type="AlphaFoldDB" id="A0A8J8NS91"/>
<gene>
    <name evidence="3" type="ORF">FGO68_gene13343</name>
</gene>
<feature type="coiled-coil region" evidence="1">
    <location>
        <begin position="231"/>
        <end position="298"/>
    </location>
</feature>
<name>A0A8J8NS91_HALGN</name>
<feature type="region of interest" description="Disordered" evidence="2">
    <location>
        <begin position="448"/>
        <end position="475"/>
    </location>
</feature>
<protein>
    <submittedName>
        <fullName evidence="3">Uncharacterized protein</fullName>
    </submittedName>
</protein>
<accession>A0A8J8NS91</accession>
<feature type="coiled-coil region" evidence="1">
    <location>
        <begin position="141"/>
        <end position="197"/>
    </location>
</feature>
<dbReference type="Proteomes" id="UP000785679">
    <property type="component" value="Unassembled WGS sequence"/>
</dbReference>